<feature type="transmembrane region" description="Helical" evidence="9">
    <location>
        <begin position="442"/>
        <end position="467"/>
    </location>
</feature>
<evidence type="ECO:0000313" key="13">
    <source>
        <dbReference type="Proteomes" id="UP000053477"/>
    </source>
</evidence>
<dbReference type="GO" id="GO:0016887">
    <property type="term" value="F:ATP hydrolysis activity"/>
    <property type="evidence" value="ECO:0007669"/>
    <property type="project" value="InterPro"/>
</dbReference>
<evidence type="ECO:0000256" key="9">
    <source>
        <dbReference type="SAM" id="Phobius"/>
    </source>
</evidence>
<feature type="transmembrane region" description="Helical" evidence="9">
    <location>
        <begin position="995"/>
        <end position="1013"/>
    </location>
</feature>
<feature type="compositionally biased region" description="Basic and acidic residues" evidence="8">
    <location>
        <begin position="666"/>
        <end position="687"/>
    </location>
</feature>
<dbReference type="PANTHER" id="PTHR24223:SF415">
    <property type="entry name" value="FI20190P1"/>
    <property type="match status" value="1"/>
</dbReference>
<dbReference type="STRING" id="27342.A0A0H2RJH5"/>
<dbReference type="PROSITE" id="PS00211">
    <property type="entry name" value="ABC_TRANSPORTER_1"/>
    <property type="match status" value="2"/>
</dbReference>
<keyword evidence="7 9" id="KW-0472">Membrane</keyword>
<feature type="transmembrane region" description="Helical" evidence="9">
    <location>
        <begin position="186"/>
        <end position="208"/>
    </location>
</feature>
<dbReference type="GO" id="GO:0140359">
    <property type="term" value="F:ABC-type transporter activity"/>
    <property type="evidence" value="ECO:0007669"/>
    <property type="project" value="InterPro"/>
</dbReference>
<evidence type="ECO:0000256" key="7">
    <source>
        <dbReference type="ARBA" id="ARBA00023136"/>
    </source>
</evidence>
<organism evidence="12 13">
    <name type="scientific">Schizopora paradoxa</name>
    <dbReference type="NCBI Taxonomy" id="27342"/>
    <lineage>
        <taxon>Eukaryota</taxon>
        <taxon>Fungi</taxon>
        <taxon>Dikarya</taxon>
        <taxon>Basidiomycota</taxon>
        <taxon>Agaricomycotina</taxon>
        <taxon>Agaricomycetes</taxon>
        <taxon>Hymenochaetales</taxon>
        <taxon>Schizoporaceae</taxon>
        <taxon>Schizopora</taxon>
    </lineage>
</organism>
<keyword evidence="3 9" id="KW-0812">Transmembrane</keyword>
<reference evidence="12 13" key="1">
    <citation type="submission" date="2015-04" db="EMBL/GenBank/DDBJ databases">
        <title>Complete genome sequence of Schizopora paradoxa KUC8140, a cosmopolitan wood degrader in East Asia.</title>
        <authorList>
            <consortium name="DOE Joint Genome Institute"/>
            <person name="Min B."/>
            <person name="Park H."/>
            <person name="Jang Y."/>
            <person name="Kim J.-J."/>
            <person name="Kim K.H."/>
            <person name="Pangilinan J."/>
            <person name="Lipzen A."/>
            <person name="Riley R."/>
            <person name="Grigoriev I.V."/>
            <person name="Spatafora J.W."/>
            <person name="Choi I.-G."/>
        </authorList>
    </citation>
    <scope>NUCLEOTIDE SEQUENCE [LARGE SCALE GENOMIC DNA]</scope>
    <source>
        <strain evidence="12 13">KUC8140</strain>
    </source>
</reference>
<sequence>MFVPICPSSSTLLDLTDDCVRSAWGTLLPAALVVVLAVCSLRYPRPVTAAFRFLSSPWTTFLSLAEAEAYELDGATAPQETKSLNKAPLWFTLLLVVVATFEVIAWTVAAAFTVVIGGPDSSWYGVRSAILAVTWVYAAIKPILKSKDTPSYDLLALYILHLIGGILLLGGALYEHNVYFEPLPPPVILVGYCLNLAAVLLLLVVMFLRPVATPSASVDKEEIGKSVSPEDYTSLWGWVAFTWVEPLIKRGTYETLNEKDVWELSSTMRAKPVFLKFNDMKRKSLTRQLWATNSVDITIDFVLTFVSVVFNYAGPFFLKRIIDAIGDPTPERRALAYIFACLAFASTVLKAESDVQHLWYGRRAAVRIRSELMSAIYDKALKRKDFSGIVNKDNKDSRSKDGDAKKKETKAEKKAKETADDPKAGADIGKIVNLMAGDANRIAMIISGLYFIYGAPFEIIIACTFLYQLLGWSAFAGFVVLILGWPLNSFIARRAIRISKGVMVARDKRMSVLNEIIGAIKFIKFFAWEDRWIQRALDSRKHELKWLVKSRLNSIMFQVLWTTAPILVSVISFMTFVAQGNELTLGVAFTAIALFNMIRQPLNVIPTWIVQILQTRVALQRIETFLNEDEVDEQVSSIKRASMNAGTRPTYSEFGLRQATLRWNAVEEKKEESEPANKKNKKARDPTPSDASDATVVETTDGASPERAFELSDISVVFPEGELSVVTGPTASGKTALLLSLLGEMTLLPGGEILMSKEPEKVDEHGLMHAISYAAQTPWLQHQSIKENILFGSPFDEARYKAVVECCALGPDLKILEDGDQTEIGARGVSLSGGQKARVALARAVYARTKYVLLDDPLSAVDSHTARFLYERLFQGPLMEHRTVVLVTHHVELVLPGTYYLVRMLDGRIDVQGVVKELRSRGLLESIVKDAESEPNKIPEEELNVNEDADKAEEGTEPEQGAKTKKARKLIKDEERETGSVKWIIYKTYLKASSYWTWAILMTIVLIVQLLGFTERYWIMVWGEAYGNGTQNAVALGSLGFSSSIVEQQAYLSDAITPHHFVNHPPQFSTAGIRDSLPPAQEKPFFYVIVYALIGLTTVVVSVCSVATQYTGALRASKNLFKRLLVSVVHATMRWQDVTPAGRMLNRFSKDIETVDTSLASSLQAVNSSLANFASSVIVVIVVFPLFALPASLFGFIYYRLALGYLNTGRDLRRMESTSRSPIFSGFGELLEGVVTVRAFSAEHRFRNNLYSKIDLTLRMWYNFWMTNRWLLLRFDCLGALAVFTTTLFALSGLVDAGWAALSITSTMAFTSNIYWACRFWTSLELDLNSVERVVEYLDLPQEPPGVIENSRPPAHWPSSTGPNENSLMVVDNLVIRYAPELPAVLHKVSFTLKARERVGLLGRTGSGKSTLAMSVLRFVDPTEGRILIDGVDITSIGIHDLRSRLTFIPQDATLFSGTLRDNLDPFGDYSDEECIDALYRVQMLSDSAYQSQRSSRTASRAASIHSAQEDSDDNVSRAASEVSSVTATSGNGNDKTSSKISLDTEISAGGLNFSSGQRQLIAMARALLRQSSVIVLDEATSSIDFETDAKIQNTIREEFGNSLLLTVAHRLRTIIDYDRLIVLDQGKVAEFDTPWNLINKDGGIFRTMCLKSGTFNELEKAAKAKAMVE</sequence>
<keyword evidence="5" id="KW-0067">ATP-binding</keyword>
<feature type="domain" description="ABC transmembrane type-1" evidence="11">
    <location>
        <begin position="301"/>
        <end position="614"/>
    </location>
</feature>
<evidence type="ECO:0000256" key="5">
    <source>
        <dbReference type="ARBA" id="ARBA00022840"/>
    </source>
</evidence>
<evidence type="ECO:0000259" key="11">
    <source>
        <dbReference type="PROSITE" id="PS50929"/>
    </source>
</evidence>
<evidence type="ECO:0000256" key="4">
    <source>
        <dbReference type="ARBA" id="ARBA00022741"/>
    </source>
</evidence>
<dbReference type="OrthoDB" id="6500128at2759"/>
<dbReference type="CDD" id="cd03244">
    <property type="entry name" value="ABCC_MRP_domain2"/>
    <property type="match status" value="1"/>
</dbReference>
<evidence type="ECO:0000256" key="2">
    <source>
        <dbReference type="ARBA" id="ARBA00022448"/>
    </source>
</evidence>
<dbReference type="Pfam" id="PF00005">
    <property type="entry name" value="ABC_tran"/>
    <property type="match status" value="2"/>
</dbReference>
<dbReference type="InterPro" id="IPR036640">
    <property type="entry name" value="ABC1_TM_sf"/>
</dbReference>
<feature type="domain" description="ABC transporter" evidence="10">
    <location>
        <begin position="1369"/>
        <end position="1651"/>
    </location>
</feature>
<feature type="transmembrane region" description="Helical" evidence="9">
    <location>
        <begin position="23"/>
        <end position="43"/>
    </location>
</feature>
<dbReference type="EMBL" id="KQ085983">
    <property type="protein sequence ID" value="KLO12165.1"/>
    <property type="molecule type" value="Genomic_DNA"/>
</dbReference>
<feature type="domain" description="ABC transporter" evidence="10">
    <location>
        <begin position="691"/>
        <end position="931"/>
    </location>
</feature>
<dbReference type="InterPro" id="IPR003593">
    <property type="entry name" value="AAA+_ATPase"/>
</dbReference>
<dbReference type="SMART" id="SM00382">
    <property type="entry name" value="AAA"/>
    <property type="match status" value="2"/>
</dbReference>
<keyword evidence="4" id="KW-0547">Nucleotide-binding</keyword>
<dbReference type="Pfam" id="PF00664">
    <property type="entry name" value="ABC_membrane"/>
    <property type="match status" value="2"/>
</dbReference>
<feature type="region of interest" description="Disordered" evidence="8">
    <location>
        <begin position="934"/>
        <end position="968"/>
    </location>
</feature>
<feature type="compositionally biased region" description="Polar residues" evidence="8">
    <location>
        <begin position="689"/>
        <end position="702"/>
    </location>
</feature>
<dbReference type="SUPFAM" id="SSF90123">
    <property type="entry name" value="ABC transporter transmembrane region"/>
    <property type="match status" value="2"/>
</dbReference>
<feature type="region of interest" description="Disordered" evidence="8">
    <location>
        <begin position="666"/>
        <end position="704"/>
    </location>
</feature>
<feature type="transmembrane region" description="Helical" evidence="9">
    <location>
        <begin position="1173"/>
        <end position="1199"/>
    </location>
</feature>
<feature type="compositionally biased region" description="Low complexity" evidence="8">
    <location>
        <begin position="1496"/>
        <end position="1507"/>
    </location>
</feature>
<dbReference type="InParanoid" id="A0A0H2RJH5"/>
<dbReference type="InterPro" id="IPR027417">
    <property type="entry name" value="P-loop_NTPase"/>
</dbReference>
<dbReference type="CDD" id="cd18596">
    <property type="entry name" value="ABC_6TM_VMR1_D1_like"/>
    <property type="match status" value="1"/>
</dbReference>
<evidence type="ECO:0000256" key="6">
    <source>
        <dbReference type="ARBA" id="ARBA00022989"/>
    </source>
</evidence>
<dbReference type="InterPro" id="IPR011527">
    <property type="entry name" value="ABC1_TM_dom"/>
</dbReference>
<evidence type="ECO:0000256" key="8">
    <source>
        <dbReference type="SAM" id="MobiDB-lite"/>
    </source>
</evidence>
<evidence type="ECO:0000256" key="3">
    <source>
        <dbReference type="ARBA" id="ARBA00022692"/>
    </source>
</evidence>
<keyword evidence="6 9" id="KW-1133">Transmembrane helix</keyword>
<dbReference type="InterPro" id="IPR050173">
    <property type="entry name" value="ABC_transporter_C-like"/>
</dbReference>
<dbReference type="PANTHER" id="PTHR24223">
    <property type="entry name" value="ATP-BINDING CASSETTE SUB-FAMILY C"/>
    <property type="match status" value="1"/>
</dbReference>
<dbReference type="PROSITE" id="PS50893">
    <property type="entry name" value="ABC_TRANSPORTER_2"/>
    <property type="match status" value="2"/>
</dbReference>
<dbReference type="InterPro" id="IPR003439">
    <property type="entry name" value="ABC_transporter-like_ATP-bd"/>
</dbReference>
<evidence type="ECO:0008006" key="14">
    <source>
        <dbReference type="Google" id="ProtNLM"/>
    </source>
</evidence>
<name>A0A0H2RJH5_9AGAM</name>
<gene>
    <name evidence="12" type="ORF">SCHPADRAFT_829934</name>
</gene>
<feature type="transmembrane region" description="Helical" evidence="9">
    <location>
        <begin position="152"/>
        <end position="174"/>
    </location>
</feature>
<feature type="region of interest" description="Disordered" evidence="8">
    <location>
        <begin position="1496"/>
        <end position="1540"/>
    </location>
</feature>
<dbReference type="SUPFAM" id="SSF52540">
    <property type="entry name" value="P-loop containing nucleoside triphosphate hydrolases"/>
    <property type="match status" value="2"/>
</dbReference>
<accession>A0A0H2RJH5</accession>
<feature type="transmembrane region" description="Helical" evidence="9">
    <location>
        <begin position="555"/>
        <end position="577"/>
    </location>
</feature>
<dbReference type="CDD" id="cd03250">
    <property type="entry name" value="ABCC_MRP_domain1"/>
    <property type="match status" value="1"/>
</dbReference>
<feature type="transmembrane region" description="Helical" evidence="9">
    <location>
        <begin position="1085"/>
        <end position="1108"/>
    </location>
</feature>
<dbReference type="Gene3D" id="3.40.50.300">
    <property type="entry name" value="P-loop containing nucleotide triphosphate hydrolases"/>
    <property type="match status" value="2"/>
</dbReference>
<feature type="region of interest" description="Disordered" evidence="8">
    <location>
        <begin position="392"/>
        <end position="422"/>
    </location>
</feature>
<feature type="domain" description="ABC transmembrane type-1" evidence="11">
    <location>
        <begin position="1087"/>
        <end position="1326"/>
    </location>
</feature>
<dbReference type="Gene3D" id="1.20.1560.10">
    <property type="entry name" value="ABC transporter type 1, transmembrane domain"/>
    <property type="match status" value="2"/>
</dbReference>
<feature type="compositionally biased region" description="Low complexity" evidence="8">
    <location>
        <begin position="1517"/>
        <end position="1530"/>
    </location>
</feature>
<dbReference type="GO" id="GO:0005524">
    <property type="term" value="F:ATP binding"/>
    <property type="evidence" value="ECO:0007669"/>
    <property type="project" value="UniProtKB-KW"/>
</dbReference>
<dbReference type="PROSITE" id="PS50929">
    <property type="entry name" value="ABC_TM1F"/>
    <property type="match status" value="2"/>
</dbReference>
<feature type="transmembrane region" description="Helical" evidence="9">
    <location>
        <begin position="1271"/>
        <end position="1291"/>
    </location>
</feature>
<dbReference type="CDD" id="cd18604">
    <property type="entry name" value="ABC_6TM_VMR1_D2_like"/>
    <property type="match status" value="1"/>
</dbReference>
<dbReference type="InterPro" id="IPR017871">
    <property type="entry name" value="ABC_transporter-like_CS"/>
</dbReference>
<dbReference type="GO" id="GO:0016020">
    <property type="term" value="C:membrane"/>
    <property type="evidence" value="ECO:0007669"/>
    <property type="project" value="UniProtKB-SubCell"/>
</dbReference>
<dbReference type="Proteomes" id="UP000053477">
    <property type="component" value="Unassembled WGS sequence"/>
</dbReference>
<evidence type="ECO:0000259" key="10">
    <source>
        <dbReference type="PROSITE" id="PS50893"/>
    </source>
</evidence>
<keyword evidence="13" id="KW-1185">Reference proteome</keyword>
<keyword evidence="2" id="KW-0813">Transport</keyword>
<protein>
    <recommendedName>
        <fullName evidence="14">Multidrug resistance-associated ABC transporter</fullName>
    </recommendedName>
</protein>
<feature type="transmembrane region" description="Helical" evidence="9">
    <location>
        <begin position="89"/>
        <end position="116"/>
    </location>
</feature>
<evidence type="ECO:0000313" key="12">
    <source>
        <dbReference type="EMBL" id="KLO12165.1"/>
    </source>
</evidence>
<feature type="transmembrane region" description="Helical" evidence="9">
    <location>
        <begin position="122"/>
        <end position="140"/>
    </location>
</feature>
<feature type="transmembrane region" description="Helical" evidence="9">
    <location>
        <begin position="473"/>
        <end position="491"/>
    </location>
</feature>
<evidence type="ECO:0000256" key="1">
    <source>
        <dbReference type="ARBA" id="ARBA00004370"/>
    </source>
</evidence>
<comment type="subcellular location">
    <subcellularLocation>
        <location evidence="1">Membrane</location>
    </subcellularLocation>
</comment>
<feature type="compositionally biased region" description="Polar residues" evidence="8">
    <location>
        <begin position="1531"/>
        <end position="1540"/>
    </location>
</feature>
<proteinExistence type="predicted"/>